<dbReference type="EMBL" id="MW117965">
    <property type="protein sequence ID" value="QPB07954.1"/>
    <property type="molecule type" value="Genomic_DNA"/>
</dbReference>
<proteinExistence type="predicted"/>
<evidence type="ECO:0000313" key="2">
    <source>
        <dbReference type="Proteomes" id="UP000663144"/>
    </source>
</evidence>
<accession>A0A873WSA2</accession>
<organism evidence="1 2">
    <name type="scientific">Synechococcus phage S-H38</name>
    <dbReference type="NCBI Taxonomy" id="2783673"/>
    <lineage>
        <taxon>Viruses</taxon>
        <taxon>Duplodnaviria</taxon>
        <taxon>Heunggongvirae</taxon>
        <taxon>Uroviricota</taxon>
        <taxon>Caudoviricetes</taxon>
        <taxon>Pantevenvirales</taxon>
        <taxon>Kyanoviridae</taxon>
        <taxon>Yellowseavirus</taxon>
        <taxon>Yellowseavirus thirtyeight</taxon>
    </lineage>
</organism>
<name>A0A873WSA2_9CAUD</name>
<dbReference type="Proteomes" id="UP000663144">
    <property type="component" value="Segment"/>
</dbReference>
<dbReference type="KEGG" id="vg:77946650"/>
<evidence type="ECO:0000313" key="1">
    <source>
        <dbReference type="EMBL" id="QPB07954.1"/>
    </source>
</evidence>
<dbReference type="GeneID" id="77946650"/>
<keyword evidence="2" id="KW-1185">Reference proteome</keyword>
<reference evidence="1" key="1">
    <citation type="submission" date="2020-10" db="EMBL/GenBank/DDBJ databases">
        <title>The Isolation and Genome Sequence of a Novel Cyanophage S-H38 from the Yellow Sea, China.</title>
        <authorList>
            <person name="Jiang T."/>
        </authorList>
    </citation>
    <scope>NUCLEOTIDE SEQUENCE</scope>
</reference>
<sequence>MSQVMAISLLRQGKTGNQIMEILDVIEADVINANIDDCAQHYAAISTQEIEF</sequence>
<protein>
    <submittedName>
        <fullName evidence="1">Uncharacterized protein</fullName>
    </submittedName>
</protein>
<dbReference type="RefSeq" id="YP_010670445.1">
    <property type="nucleotide sequence ID" value="NC_070964.1"/>
</dbReference>